<dbReference type="InterPro" id="IPR000182">
    <property type="entry name" value="GNAT_dom"/>
</dbReference>
<feature type="domain" description="N-acetyltransferase" evidence="1">
    <location>
        <begin position="1"/>
        <end position="146"/>
    </location>
</feature>
<protein>
    <submittedName>
        <fullName evidence="2">Putative N-acetyltransferase YjaB</fullName>
        <ecNumber evidence="2">2.3.1.-</ecNumber>
    </submittedName>
</protein>
<keyword evidence="2" id="KW-0012">Acyltransferase</keyword>
<dbReference type="Gene3D" id="3.40.630.30">
    <property type="match status" value="1"/>
</dbReference>
<keyword evidence="3" id="KW-1185">Reference proteome</keyword>
<dbReference type="EC" id="2.3.1.-" evidence="2"/>
<gene>
    <name evidence="2" type="primary">yjaB</name>
    <name evidence="2" type="ORF">TRL7639_02828</name>
</gene>
<dbReference type="Pfam" id="PF13508">
    <property type="entry name" value="Acetyltransf_7"/>
    <property type="match status" value="1"/>
</dbReference>
<accession>A0A1Y5T1N2</accession>
<evidence type="ECO:0000313" key="3">
    <source>
        <dbReference type="Proteomes" id="UP000193077"/>
    </source>
</evidence>
<sequence length="151" mass="16557">MIIRAAHGADAGAIGAILSAFIDDTPWMPRIHTRAEDLSFAGLMVDRGWVRVAERDRVVVGFLALNEGFVHSLYMQSDVQGQGGGKALLDDAKASSERLALNVFQANTDAQRFYQREGFVETGRGDGTGNDENLPDITYVWTRTAKEEPQT</sequence>
<dbReference type="Proteomes" id="UP000193077">
    <property type="component" value="Unassembled WGS sequence"/>
</dbReference>
<evidence type="ECO:0000313" key="2">
    <source>
        <dbReference type="EMBL" id="SLN54094.1"/>
    </source>
</evidence>
<dbReference type="CDD" id="cd04301">
    <property type="entry name" value="NAT_SF"/>
    <property type="match status" value="1"/>
</dbReference>
<keyword evidence="2" id="KW-0808">Transferase</keyword>
<proteinExistence type="predicted"/>
<organism evidence="2 3">
    <name type="scientific">Falsiruegeria litorea R37</name>
    <dbReference type="NCBI Taxonomy" id="1200284"/>
    <lineage>
        <taxon>Bacteria</taxon>
        <taxon>Pseudomonadati</taxon>
        <taxon>Pseudomonadota</taxon>
        <taxon>Alphaproteobacteria</taxon>
        <taxon>Rhodobacterales</taxon>
        <taxon>Roseobacteraceae</taxon>
        <taxon>Falsiruegeria</taxon>
    </lineage>
</organism>
<dbReference type="SUPFAM" id="SSF55729">
    <property type="entry name" value="Acyl-CoA N-acyltransferases (Nat)"/>
    <property type="match status" value="1"/>
</dbReference>
<dbReference type="RefSeq" id="WP_235820385.1">
    <property type="nucleotide sequence ID" value="NZ_FWFO01000002.1"/>
</dbReference>
<dbReference type="AlphaFoldDB" id="A0A1Y5T1N2"/>
<dbReference type="InterPro" id="IPR016181">
    <property type="entry name" value="Acyl_CoA_acyltransferase"/>
</dbReference>
<dbReference type="EMBL" id="FWFO01000002">
    <property type="protein sequence ID" value="SLN54094.1"/>
    <property type="molecule type" value="Genomic_DNA"/>
</dbReference>
<dbReference type="PROSITE" id="PS51186">
    <property type="entry name" value="GNAT"/>
    <property type="match status" value="1"/>
</dbReference>
<name>A0A1Y5T1N2_9RHOB</name>
<dbReference type="GO" id="GO:0016747">
    <property type="term" value="F:acyltransferase activity, transferring groups other than amino-acyl groups"/>
    <property type="evidence" value="ECO:0007669"/>
    <property type="project" value="InterPro"/>
</dbReference>
<reference evidence="2 3" key="1">
    <citation type="submission" date="2017-03" db="EMBL/GenBank/DDBJ databases">
        <authorList>
            <person name="Afonso C.L."/>
            <person name="Miller P.J."/>
            <person name="Scott M.A."/>
            <person name="Spackman E."/>
            <person name="Goraichik I."/>
            <person name="Dimitrov K.M."/>
            <person name="Suarez D.L."/>
            <person name="Swayne D.E."/>
        </authorList>
    </citation>
    <scope>NUCLEOTIDE SEQUENCE [LARGE SCALE GENOMIC DNA]</scope>
    <source>
        <strain evidence="2 3">CECT 7639</strain>
    </source>
</reference>
<evidence type="ECO:0000259" key="1">
    <source>
        <dbReference type="PROSITE" id="PS51186"/>
    </source>
</evidence>